<comment type="caution">
    <text evidence="2">The sequence shown here is derived from an EMBL/GenBank/DDBJ whole genome shotgun (WGS) entry which is preliminary data.</text>
</comment>
<evidence type="ECO:0000313" key="3">
    <source>
        <dbReference type="Proteomes" id="UP001139485"/>
    </source>
</evidence>
<dbReference type="EMBL" id="JAMOIL010000037">
    <property type="protein sequence ID" value="MCM0622514.1"/>
    <property type="molecule type" value="Genomic_DNA"/>
</dbReference>
<proteinExistence type="predicted"/>
<reference evidence="2" key="1">
    <citation type="submission" date="2022-05" db="EMBL/GenBank/DDBJ databases">
        <authorList>
            <person name="Tuo L."/>
        </authorList>
    </citation>
    <scope>NUCLEOTIDE SEQUENCE</scope>
    <source>
        <strain evidence="2">BSK12Z-4</strain>
    </source>
</reference>
<gene>
    <name evidence="2" type="ORF">M8330_19675</name>
</gene>
<organism evidence="2 3">
    <name type="scientific">Nocardioides bruguierae</name>
    <dbReference type="NCBI Taxonomy" id="2945102"/>
    <lineage>
        <taxon>Bacteria</taxon>
        <taxon>Bacillati</taxon>
        <taxon>Actinomycetota</taxon>
        <taxon>Actinomycetes</taxon>
        <taxon>Propionibacteriales</taxon>
        <taxon>Nocardioidaceae</taxon>
        <taxon>Nocardioides</taxon>
    </lineage>
</organism>
<dbReference type="Proteomes" id="UP001139485">
    <property type="component" value="Unassembled WGS sequence"/>
</dbReference>
<sequence>MADHLPSTSHLRNALAQDEELAEMLEDRITAGRDREPQIALTEMTAEWQMQAQTVALLQALVSQGARRKVSFPPLPRPMTATEKLRKKRREEARERTTSRIAAAQARWDANHPAPAPPTS</sequence>
<keyword evidence="3" id="KW-1185">Reference proteome</keyword>
<name>A0A9X2DDJ9_9ACTN</name>
<evidence type="ECO:0000256" key="1">
    <source>
        <dbReference type="SAM" id="MobiDB-lite"/>
    </source>
</evidence>
<feature type="region of interest" description="Disordered" evidence="1">
    <location>
        <begin position="69"/>
        <end position="120"/>
    </location>
</feature>
<protein>
    <submittedName>
        <fullName evidence="2">Uncharacterized protein</fullName>
    </submittedName>
</protein>
<accession>A0A9X2DDJ9</accession>
<dbReference type="AlphaFoldDB" id="A0A9X2DDJ9"/>
<dbReference type="RefSeq" id="WP_250828722.1">
    <property type="nucleotide sequence ID" value="NZ_JAMOIL010000037.1"/>
</dbReference>
<evidence type="ECO:0000313" key="2">
    <source>
        <dbReference type="EMBL" id="MCM0622514.1"/>
    </source>
</evidence>